<proteinExistence type="predicted"/>
<evidence type="ECO:0000313" key="2">
    <source>
        <dbReference type="EMBL" id="KAF2674870.1"/>
    </source>
</evidence>
<reference evidence="2" key="1">
    <citation type="journal article" date="2020" name="Stud. Mycol.">
        <title>101 Dothideomycetes genomes: a test case for predicting lifestyles and emergence of pathogens.</title>
        <authorList>
            <person name="Haridas S."/>
            <person name="Albert R."/>
            <person name="Binder M."/>
            <person name="Bloem J."/>
            <person name="Labutti K."/>
            <person name="Salamov A."/>
            <person name="Andreopoulos B."/>
            <person name="Baker S."/>
            <person name="Barry K."/>
            <person name="Bills G."/>
            <person name="Bluhm B."/>
            <person name="Cannon C."/>
            <person name="Castanera R."/>
            <person name="Culley D."/>
            <person name="Daum C."/>
            <person name="Ezra D."/>
            <person name="Gonzalez J."/>
            <person name="Henrissat B."/>
            <person name="Kuo A."/>
            <person name="Liang C."/>
            <person name="Lipzen A."/>
            <person name="Lutzoni F."/>
            <person name="Magnuson J."/>
            <person name="Mondo S."/>
            <person name="Nolan M."/>
            <person name="Ohm R."/>
            <person name="Pangilinan J."/>
            <person name="Park H.-J."/>
            <person name="Ramirez L."/>
            <person name="Alfaro M."/>
            <person name="Sun H."/>
            <person name="Tritt A."/>
            <person name="Yoshinaga Y."/>
            <person name="Zwiers L.-H."/>
            <person name="Turgeon B."/>
            <person name="Goodwin S."/>
            <person name="Spatafora J."/>
            <person name="Crous P."/>
            <person name="Grigoriev I."/>
        </authorList>
    </citation>
    <scope>NUCLEOTIDE SEQUENCE</scope>
    <source>
        <strain evidence="2">CBS 115976</strain>
    </source>
</reference>
<name>A0A6A6USV5_9PEZI</name>
<dbReference type="AlphaFoldDB" id="A0A6A6USV5"/>
<keyword evidence="3" id="KW-1185">Reference proteome</keyword>
<evidence type="ECO:0000313" key="3">
    <source>
        <dbReference type="Proteomes" id="UP000799302"/>
    </source>
</evidence>
<keyword evidence="1" id="KW-1133">Transmembrane helix</keyword>
<dbReference type="Proteomes" id="UP000799302">
    <property type="component" value="Unassembled WGS sequence"/>
</dbReference>
<organism evidence="2 3">
    <name type="scientific">Microthyrium microscopicum</name>
    <dbReference type="NCBI Taxonomy" id="703497"/>
    <lineage>
        <taxon>Eukaryota</taxon>
        <taxon>Fungi</taxon>
        <taxon>Dikarya</taxon>
        <taxon>Ascomycota</taxon>
        <taxon>Pezizomycotina</taxon>
        <taxon>Dothideomycetes</taxon>
        <taxon>Dothideomycetes incertae sedis</taxon>
        <taxon>Microthyriales</taxon>
        <taxon>Microthyriaceae</taxon>
        <taxon>Microthyrium</taxon>
    </lineage>
</organism>
<evidence type="ECO:0000256" key="1">
    <source>
        <dbReference type="SAM" id="Phobius"/>
    </source>
</evidence>
<gene>
    <name evidence="2" type="ORF">BT63DRAFT_449859</name>
</gene>
<keyword evidence="1" id="KW-0472">Membrane</keyword>
<accession>A0A6A6USV5</accession>
<feature type="transmembrane region" description="Helical" evidence="1">
    <location>
        <begin position="162"/>
        <end position="180"/>
    </location>
</feature>
<keyword evidence="1" id="KW-0812">Transmembrane</keyword>
<dbReference type="EMBL" id="MU004230">
    <property type="protein sequence ID" value="KAF2674870.1"/>
    <property type="molecule type" value="Genomic_DNA"/>
</dbReference>
<protein>
    <submittedName>
        <fullName evidence="2">Uncharacterized protein</fullName>
    </submittedName>
</protein>
<sequence>MREEQYPTKRMRVMVPPILQMLDEQFDPAVTTMPTIPVSPAANFNRINRHAAAFYADTTELLPRNADTIFNIILSRLHHPGEDAPGAAPLADLRQLWDGLVASHESSSSLAHFEHRDPFLEGMAQAMLTVAMTEAIIDCEEGLAEFEAELKRMKKWAPYHQLLRVLGFLYFVCFVWYHTIR</sequence>